<dbReference type="EMBL" id="QJKC01000005">
    <property type="protein sequence ID" value="PXX49024.1"/>
    <property type="molecule type" value="Genomic_DNA"/>
</dbReference>
<accession>A0A318K5C4</accession>
<dbReference type="RefSeq" id="WP_059286189.1">
    <property type="nucleotide sequence ID" value="NZ_LNQU01000063.1"/>
</dbReference>
<dbReference type="OrthoDB" id="10010997at2"/>
<name>A0A318K5C4_9NEIS</name>
<dbReference type="Proteomes" id="UP000248395">
    <property type="component" value="Unassembled WGS sequence"/>
</dbReference>
<protein>
    <submittedName>
        <fullName evidence="1">Uncharacterized protein</fullName>
    </submittedName>
</protein>
<evidence type="ECO:0000313" key="1">
    <source>
        <dbReference type="EMBL" id="PXX49024.1"/>
    </source>
</evidence>
<reference evidence="1 2" key="1">
    <citation type="submission" date="2018-05" db="EMBL/GenBank/DDBJ databases">
        <title>Genomic Encyclopedia of Type Strains, Phase IV (KMG-IV): sequencing the most valuable type-strain genomes for metagenomic binning, comparative biology and taxonomic classification.</title>
        <authorList>
            <person name="Goeker M."/>
        </authorList>
    </citation>
    <scope>NUCLEOTIDE SEQUENCE [LARGE SCALE GENOMIC DNA]</scope>
    <source>
        <strain evidence="1 2">DSM 25134</strain>
    </source>
</reference>
<dbReference type="AlphaFoldDB" id="A0A318K5C4"/>
<comment type="caution">
    <text evidence="1">The sequence shown here is derived from an EMBL/GenBank/DDBJ whole genome shotgun (WGS) entry which is preliminary data.</text>
</comment>
<evidence type="ECO:0000313" key="2">
    <source>
        <dbReference type="Proteomes" id="UP000248395"/>
    </source>
</evidence>
<proteinExistence type="predicted"/>
<sequence>MKIDRDKIDRQALEHFTSQAGKPSTAEHTNNAPFISNVSWRFNQATADLLEEVFTGSTVKSKQKLLDDILIPELLRRRDQIRNK</sequence>
<organism evidence="1 2">
    <name type="scientific">Aquitalea magnusonii</name>
    <dbReference type="NCBI Taxonomy" id="332411"/>
    <lineage>
        <taxon>Bacteria</taxon>
        <taxon>Pseudomonadati</taxon>
        <taxon>Pseudomonadota</taxon>
        <taxon>Betaproteobacteria</taxon>
        <taxon>Neisseriales</taxon>
        <taxon>Chromobacteriaceae</taxon>
        <taxon>Aquitalea</taxon>
    </lineage>
</organism>
<gene>
    <name evidence="1" type="ORF">DFR38_10560</name>
</gene>
<keyword evidence="2" id="KW-1185">Reference proteome</keyword>